<dbReference type="Gene3D" id="3.40.1010.10">
    <property type="entry name" value="Cobalt-precorrin-4 Transmethylase, Domain 1"/>
    <property type="match status" value="1"/>
</dbReference>
<evidence type="ECO:0000256" key="1">
    <source>
        <dbReference type="ARBA" id="ARBA00012162"/>
    </source>
</evidence>
<dbReference type="InterPro" id="IPR014776">
    <property type="entry name" value="4pyrrole_Mease_sub2"/>
</dbReference>
<evidence type="ECO:0000256" key="5">
    <source>
        <dbReference type="ARBA" id="ARBA00023244"/>
    </source>
</evidence>
<dbReference type="InterPro" id="IPR006366">
    <property type="entry name" value="CobA/CysG_C"/>
</dbReference>
<dbReference type="InterPro" id="IPR000878">
    <property type="entry name" value="4pyrrol_Mease"/>
</dbReference>
<dbReference type="EC" id="2.1.1.107" evidence="1"/>
<dbReference type="PROSITE" id="PS00839">
    <property type="entry name" value="SUMT_1"/>
    <property type="match status" value="1"/>
</dbReference>
<keyword evidence="2 6" id="KW-0489">Methyltransferase</keyword>
<dbReference type="FunFam" id="3.40.1010.10:FF:000001">
    <property type="entry name" value="Siroheme synthase"/>
    <property type="match status" value="1"/>
</dbReference>
<proteinExistence type="inferred from homology"/>
<dbReference type="GO" id="GO:0019354">
    <property type="term" value="P:siroheme biosynthetic process"/>
    <property type="evidence" value="ECO:0007669"/>
    <property type="project" value="InterPro"/>
</dbReference>
<keyword evidence="5" id="KW-0627">Porphyrin biosynthesis</keyword>
<evidence type="ECO:0000256" key="2">
    <source>
        <dbReference type="ARBA" id="ARBA00022603"/>
    </source>
</evidence>
<evidence type="ECO:0000256" key="6">
    <source>
        <dbReference type="RuleBase" id="RU003960"/>
    </source>
</evidence>
<dbReference type="CDD" id="cd11642">
    <property type="entry name" value="SUMT"/>
    <property type="match status" value="1"/>
</dbReference>
<feature type="domain" description="Tetrapyrrole methylase" evidence="7">
    <location>
        <begin position="23"/>
        <end position="235"/>
    </location>
</feature>
<sequence>MKVPADAKTNITDTVSAAARPGMVYLIGAGPGDPELMTVKGLRYLRSADVVLYDRLINPALLQEARPEATLIYVGKGPGCHTMAQDEINTILVSQAQQGLTVARLKGGDPFVFGRGGEEALALVEAHIPYEIIPGITSAIAVPAYAGIPVTHRDYTTSFTVVTGHKGRSASPTVNWEALAALDGTLVVLMGVKALPDVTQRLIAGGMDPTTPAAVIQEGTTPQQRVVTAPLAEIAAKAAAADFSTPALTVIGSVVSVGEALAWYQQSQIASEG</sequence>
<evidence type="ECO:0000256" key="3">
    <source>
        <dbReference type="ARBA" id="ARBA00022679"/>
    </source>
</evidence>
<protein>
    <recommendedName>
        <fullName evidence="1">uroporphyrinogen-III C-methyltransferase</fullName>
        <ecNumber evidence="1">2.1.1.107</ecNumber>
    </recommendedName>
</protein>
<comment type="similarity">
    <text evidence="6">Belongs to the precorrin methyltransferase family.</text>
</comment>
<dbReference type="FunFam" id="3.30.950.10:FF:000001">
    <property type="entry name" value="Siroheme synthase"/>
    <property type="match status" value="1"/>
</dbReference>
<keyword evidence="4" id="KW-0949">S-adenosyl-L-methionine</keyword>
<dbReference type="PROSITE" id="PS00840">
    <property type="entry name" value="SUMT_2"/>
    <property type="match status" value="1"/>
</dbReference>
<keyword evidence="9" id="KW-1185">Reference proteome</keyword>
<keyword evidence="3 6" id="KW-0808">Transferase</keyword>
<dbReference type="Proteomes" id="UP000326912">
    <property type="component" value="Unassembled WGS sequence"/>
</dbReference>
<dbReference type="RefSeq" id="WP_151756573.1">
    <property type="nucleotide sequence ID" value="NZ_BKZW01000001.1"/>
</dbReference>
<dbReference type="InterPro" id="IPR035996">
    <property type="entry name" value="4pyrrol_Methylase_sf"/>
</dbReference>
<dbReference type="GO" id="GO:0004851">
    <property type="term" value="F:uroporphyrin-III C-methyltransferase activity"/>
    <property type="evidence" value="ECO:0007669"/>
    <property type="project" value="UniProtKB-EC"/>
</dbReference>
<evidence type="ECO:0000259" key="7">
    <source>
        <dbReference type="Pfam" id="PF00590"/>
    </source>
</evidence>
<organism evidence="8 9">
    <name type="scientific">Dictyobacter vulcani</name>
    <dbReference type="NCBI Taxonomy" id="2607529"/>
    <lineage>
        <taxon>Bacteria</taxon>
        <taxon>Bacillati</taxon>
        <taxon>Chloroflexota</taxon>
        <taxon>Ktedonobacteria</taxon>
        <taxon>Ktedonobacterales</taxon>
        <taxon>Dictyobacteraceae</taxon>
        <taxon>Dictyobacter</taxon>
    </lineage>
</organism>
<dbReference type="InterPro" id="IPR014777">
    <property type="entry name" value="4pyrrole_Mease_sub1"/>
</dbReference>
<evidence type="ECO:0000313" key="9">
    <source>
        <dbReference type="Proteomes" id="UP000326912"/>
    </source>
</evidence>
<dbReference type="EMBL" id="BKZW01000001">
    <property type="protein sequence ID" value="GER88702.1"/>
    <property type="molecule type" value="Genomic_DNA"/>
</dbReference>
<accession>A0A5J4KNE0</accession>
<dbReference type="PANTHER" id="PTHR45790:SF3">
    <property type="entry name" value="S-ADENOSYL-L-METHIONINE-DEPENDENT UROPORPHYRINOGEN III METHYLTRANSFERASE, CHLOROPLASTIC"/>
    <property type="match status" value="1"/>
</dbReference>
<dbReference type="InterPro" id="IPR050161">
    <property type="entry name" value="Siro_Cobalamin_biosynth"/>
</dbReference>
<evidence type="ECO:0000256" key="4">
    <source>
        <dbReference type="ARBA" id="ARBA00022691"/>
    </source>
</evidence>
<name>A0A5J4KNE0_9CHLR</name>
<comment type="caution">
    <text evidence="8">The sequence shown here is derived from an EMBL/GenBank/DDBJ whole genome shotgun (WGS) entry which is preliminary data.</text>
</comment>
<evidence type="ECO:0000313" key="8">
    <source>
        <dbReference type="EMBL" id="GER88702.1"/>
    </source>
</evidence>
<dbReference type="PANTHER" id="PTHR45790">
    <property type="entry name" value="SIROHEME SYNTHASE-RELATED"/>
    <property type="match status" value="1"/>
</dbReference>
<gene>
    <name evidence="8" type="ORF">KDW_28640</name>
</gene>
<dbReference type="GO" id="GO:0032259">
    <property type="term" value="P:methylation"/>
    <property type="evidence" value="ECO:0007669"/>
    <property type="project" value="UniProtKB-KW"/>
</dbReference>
<dbReference type="AlphaFoldDB" id="A0A5J4KNE0"/>
<dbReference type="Pfam" id="PF00590">
    <property type="entry name" value="TP_methylase"/>
    <property type="match status" value="1"/>
</dbReference>
<dbReference type="InterPro" id="IPR003043">
    <property type="entry name" value="Uropor_MeTrfase_CS"/>
</dbReference>
<dbReference type="NCBIfam" id="TIGR01469">
    <property type="entry name" value="cobA_cysG_Cterm"/>
    <property type="match status" value="1"/>
</dbReference>
<reference evidence="8 9" key="1">
    <citation type="submission" date="2019-10" db="EMBL/GenBank/DDBJ databases">
        <title>Dictyobacter vulcani sp. nov., within the class Ktedonobacteria, isolated from soil of volcanic Mt. Zao.</title>
        <authorList>
            <person name="Zheng Y."/>
            <person name="Wang C.M."/>
            <person name="Sakai Y."/>
            <person name="Abe K."/>
            <person name="Yokota A."/>
            <person name="Yabe S."/>
        </authorList>
    </citation>
    <scope>NUCLEOTIDE SEQUENCE [LARGE SCALE GENOMIC DNA]</scope>
    <source>
        <strain evidence="8 9">W12</strain>
    </source>
</reference>
<dbReference type="SUPFAM" id="SSF53790">
    <property type="entry name" value="Tetrapyrrole methylase"/>
    <property type="match status" value="1"/>
</dbReference>
<dbReference type="Gene3D" id="3.30.950.10">
    <property type="entry name" value="Methyltransferase, Cobalt-precorrin-4 Transmethylase, Domain 2"/>
    <property type="match status" value="1"/>
</dbReference>
<dbReference type="NCBIfam" id="NF004790">
    <property type="entry name" value="PRK06136.1"/>
    <property type="match status" value="1"/>
</dbReference>